<dbReference type="Pfam" id="PF20212">
    <property type="entry name" value="DUF6572"/>
    <property type="match status" value="1"/>
</dbReference>
<dbReference type="AlphaFoldDB" id="A0A239RCI0"/>
<dbReference type="Pfam" id="PF14581">
    <property type="entry name" value="SseB_C"/>
    <property type="match status" value="1"/>
</dbReference>
<dbReference type="EMBL" id="FZRA01000003">
    <property type="protein sequence ID" value="SNU08361.1"/>
    <property type="molecule type" value="Genomic_DNA"/>
</dbReference>
<name>A0A239RCI0_STREI</name>
<organism evidence="2 3">
    <name type="scientific">Streptococcus equinus</name>
    <name type="common">Streptococcus bovis</name>
    <dbReference type="NCBI Taxonomy" id="1335"/>
    <lineage>
        <taxon>Bacteria</taxon>
        <taxon>Bacillati</taxon>
        <taxon>Bacillota</taxon>
        <taxon>Bacilli</taxon>
        <taxon>Lactobacillales</taxon>
        <taxon>Streptococcaceae</taxon>
        <taxon>Streptococcus</taxon>
    </lineage>
</organism>
<dbReference type="RefSeq" id="WP_024344585.1">
    <property type="nucleotide sequence ID" value="NZ_FZRA01000003.1"/>
</dbReference>
<dbReference type="InterPro" id="IPR046702">
    <property type="entry name" value="DUF6572"/>
</dbReference>
<reference evidence="2 3" key="1">
    <citation type="submission" date="2017-07" db="EMBL/GenBank/DDBJ databases">
        <authorList>
            <person name="Sun Z.S."/>
            <person name="Albrecht U."/>
            <person name="Echele G."/>
            <person name="Lee C.C."/>
        </authorList>
    </citation>
    <scope>NUCLEOTIDE SEQUENCE [LARGE SCALE GENOMIC DNA]</scope>
    <source>
        <strain evidence="2 3">AR3</strain>
    </source>
</reference>
<sequence>MIQNTELLNLINKLRNLYNKNTESELYTKLQLSTFLCPLSVFIDNNRIKIDMITEKKGNSYFSLYTDYDSFKIDYPNSNYTELNIQTAIDIINNQKNISGIVINPNSTNLILSRENINYINTLRFEMTIPKNENIEISLPKNYSKILTQKFIDFFKNFPTIEKAYLLKIKIKDEEKLLLVVEAPDFQDIISKLYLDINQILSNDTIYFVDSNNKTISEIIKNCPILYKKSENVIETVETNSIIDSTIITDNCLELLIDANNLNDLDVNQNYDIKLKTKINNYIHFIKTKGICNKFERIIININFKKNPSNEILALLVDTQKNLFNSTISLKVTLPN</sequence>
<dbReference type="Proteomes" id="UP000214649">
    <property type="component" value="Unassembled WGS sequence"/>
</dbReference>
<dbReference type="InterPro" id="IPR027945">
    <property type="entry name" value="SseB_C"/>
</dbReference>
<accession>A0A239RCI0</accession>
<evidence type="ECO:0000313" key="3">
    <source>
        <dbReference type="Proteomes" id="UP000214649"/>
    </source>
</evidence>
<protein>
    <submittedName>
        <fullName evidence="2">SseB protein C-terminal domain-containing protein</fullName>
    </submittedName>
</protein>
<proteinExistence type="predicted"/>
<evidence type="ECO:0000313" key="2">
    <source>
        <dbReference type="EMBL" id="SNU08361.1"/>
    </source>
</evidence>
<evidence type="ECO:0000259" key="1">
    <source>
        <dbReference type="Pfam" id="PF14581"/>
    </source>
</evidence>
<feature type="domain" description="SseB protein C-terminal" evidence="1">
    <location>
        <begin position="129"/>
        <end position="209"/>
    </location>
</feature>
<gene>
    <name evidence="2" type="ORF">SAMN05216470_1255</name>
</gene>